<accession>A0ABY8EIB5</accession>
<reference evidence="7 8" key="1">
    <citation type="journal article" date="2020" name="Elife">
        <title>Loss of centromere function drives karyotype evolution in closely related Malassezia species.</title>
        <authorList>
            <person name="Sankaranarayanan S.R."/>
            <person name="Ianiri G."/>
            <person name="Coelho M.A."/>
            <person name="Reza M.H."/>
            <person name="Thimmappa B.C."/>
            <person name="Ganguly P."/>
            <person name="Vadnala R.N."/>
            <person name="Sun S."/>
            <person name="Siddharthan R."/>
            <person name="Tellgren-Roth C."/>
            <person name="Dawson T.L."/>
            <person name="Heitman J."/>
            <person name="Sanyal K."/>
        </authorList>
    </citation>
    <scope>NUCLEOTIDE SEQUENCE [LARGE SCALE GENOMIC DNA]</scope>
    <source>
        <strain evidence="7">CBS14141</strain>
    </source>
</reference>
<evidence type="ECO:0000313" key="7">
    <source>
        <dbReference type="EMBL" id="WFD45550.1"/>
    </source>
</evidence>
<dbReference type="GO" id="GO:0003756">
    <property type="term" value="F:protein disulfide isomerase activity"/>
    <property type="evidence" value="ECO:0007669"/>
    <property type="project" value="UniProtKB-EC"/>
</dbReference>
<dbReference type="SUPFAM" id="SSF52833">
    <property type="entry name" value="Thioredoxin-like"/>
    <property type="match status" value="2"/>
</dbReference>
<dbReference type="InterPro" id="IPR051063">
    <property type="entry name" value="PDI"/>
</dbReference>
<gene>
    <name evidence="7" type="ORF">GLX27_000170</name>
</gene>
<dbReference type="PROSITE" id="PS51352">
    <property type="entry name" value="THIOREDOXIN_2"/>
    <property type="match status" value="2"/>
</dbReference>
<dbReference type="CDD" id="cd02961">
    <property type="entry name" value="PDI_a_family"/>
    <property type="match status" value="2"/>
</dbReference>
<sequence>MWLWQLGLAALAGVVSVGAAPVAHDSRFPEGRTLTDSNFTSVQHGAWLVEFYSPKCPTCQRFAPVWAQLGDAKDALRMDPVAPLTIARVNCLISMDLCVQEQVQSYPQITLYHDGTKMDADIDHDFSLDNLAAYVDKAAEAYRVKKTTGATDAQSAAPPAPLSTSAPASEAVASTTATAAPASTTPAAVAQGTSDASKSGMSLAPLPGLTEYGSSTLPNEASLEAYLGTDHGQGPSFVKFYAPWCHHCRAMAPEYAKVAVSVKGQVNAIAVNCEKYSDLCLKYNIKGFPTLRVYANGNSTAFQGERTKQTMLSFLQEQGAYTSLHGIRAQELDAELSRARVSLLYLVSPTAPATEKDAVDLAAIAYDHGSVLHATDPELLRRFPAASRAGASDGSSGSRLLVFKEYQSQPSAALELQTLPTNAADASAQIEQWFERHGHERLAHVDGDSLQHTLENAQGQPVVLAVLGADTNDATALNAQVDSVRQLANAWAQKEALDQDTTLRFVWLDAERHRDLLDEYSVNVAKVPQLLYFRPTDHMVVAYDGDTWLEQNAALAWLTRAQTGGVSGGRYGSMLGRTMSTVRHSGRKAGSVVQEHPLFVVLLVVLGLLLNPKTRRMLRPVTRGYRKLV</sequence>
<evidence type="ECO:0000256" key="5">
    <source>
        <dbReference type="SAM" id="SignalP"/>
    </source>
</evidence>
<protein>
    <submittedName>
        <fullName evidence="7">Protein disulfide-isomerase</fullName>
        <ecNumber evidence="7">5.3.4.1</ecNumber>
    </submittedName>
</protein>
<dbReference type="EMBL" id="CP046234">
    <property type="protein sequence ID" value="WFD45550.1"/>
    <property type="molecule type" value="Genomic_DNA"/>
</dbReference>
<keyword evidence="4" id="KW-0472">Membrane</keyword>
<feature type="chain" id="PRO_5045858936" evidence="5">
    <location>
        <begin position="20"/>
        <end position="629"/>
    </location>
</feature>
<feature type="region of interest" description="Disordered" evidence="3">
    <location>
        <begin position="148"/>
        <end position="199"/>
    </location>
</feature>
<keyword evidence="4" id="KW-0812">Transmembrane</keyword>
<feature type="compositionally biased region" description="Low complexity" evidence="3">
    <location>
        <begin position="153"/>
        <end position="190"/>
    </location>
</feature>
<proteinExistence type="inferred from homology"/>
<name>A0ABY8EIB5_MALFU</name>
<evidence type="ECO:0000256" key="4">
    <source>
        <dbReference type="SAM" id="Phobius"/>
    </source>
</evidence>
<dbReference type="Proteomes" id="UP000818624">
    <property type="component" value="Chromosome 1"/>
</dbReference>
<comment type="similarity">
    <text evidence="1">Belongs to the protein disulfide isomerase family.</text>
</comment>
<dbReference type="InterPro" id="IPR013766">
    <property type="entry name" value="Thioredoxin_domain"/>
</dbReference>
<dbReference type="Pfam" id="PF00085">
    <property type="entry name" value="Thioredoxin"/>
    <property type="match status" value="2"/>
</dbReference>
<organism evidence="7 8">
    <name type="scientific">Malassezia furfur</name>
    <name type="common">Pityriasis versicolor infection agent</name>
    <name type="synonym">Pityrosporum furfur</name>
    <dbReference type="NCBI Taxonomy" id="55194"/>
    <lineage>
        <taxon>Eukaryota</taxon>
        <taxon>Fungi</taxon>
        <taxon>Dikarya</taxon>
        <taxon>Basidiomycota</taxon>
        <taxon>Ustilaginomycotina</taxon>
        <taxon>Malasseziomycetes</taxon>
        <taxon>Malasseziales</taxon>
        <taxon>Malasseziaceae</taxon>
        <taxon>Malassezia</taxon>
    </lineage>
</organism>
<evidence type="ECO:0000256" key="1">
    <source>
        <dbReference type="ARBA" id="ARBA00006347"/>
    </source>
</evidence>
<feature type="domain" description="Thioredoxin" evidence="6">
    <location>
        <begin position="14"/>
        <end position="140"/>
    </location>
</feature>
<feature type="transmembrane region" description="Helical" evidence="4">
    <location>
        <begin position="592"/>
        <end position="610"/>
    </location>
</feature>
<evidence type="ECO:0000256" key="3">
    <source>
        <dbReference type="SAM" id="MobiDB-lite"/>
    </source>
</evidence>
<keyword evidence="7" id="KW-0413">Isomerase</keyword>
<keyword evidence="8" id="KW-1185">Reference proteome</keyword>
<dbReference type="PANTHER" id="PTHR45672">
    <property type="entry name" value="PROTEIN DISULFIDE-ISOMERASE C17H9.14C-RELATED"/>
    <property type="match status" value="1"/>
</dbReference>
<evidence type="ECO:0000256" key="2">
    <source>
        <dbReference type="ARBA" id="ARBA00022729"/>
    </source>
</evidence>
<dbReference type="Gene3D" id="3.40.30.10">
    <property type="entry name" value="Glutaredoxin"/>
    <property type="match status" value="2"/>
</dbReference>
<dbReference type="PANTHER" id="PTHR45672:SF3">
    <property type="entry name" value="THIOREDOXIN DOMAIN-CONTAINING PROTEIN 5"/>
    <property type="match status" value="1"/>
</dbReference>
<dbReference type="EC" id="5.3.4.1" evidence="7"/>
<dbReference type="InterPro" id="IPR036249">
    <property type="entry name" value="Thioredoxin-like_sf"/>
</dbReference>
<feature type="domain" description="Thioredoxin" evidence="6">
    <location>
        <begin position="174"/>
        <end position="320"/>
    </location>
</feature>
<evidence type="ECO:0000259" key="6">
    <source>
        <dbReference type="PROSITE" id="PS51352"/>
    </source>
</evidence>
<evidence type="ECO:0000313" key="8">
    <source>
        <dbReference type="Proteomes" id="UP000818624"/>
    </source>
</evidence>
<feature type="signal peptide" evidence="5">
    <location>
        <begin position="1"/>
        <end position="19"/>
    </location>
</feature>
<keyword evidence="2 5" id="KW-0732">Signal</keyword>
<keyword evidence="4" id="KW-1133">Transmembrane helix</keyword>